<evidence type="ECO:0000256" key="2">
    <source>
        <dbReference type="SAM" id="SignalP"/>
    </source>
</evidence>
<keyword evidence="4" id="KW-0240">DNA-directed RNA polymerase</keyword>
<sequence length="423" mass="46909">MKPPSVLFITLVLIGCYSLTRGEEEPLHLSLPTKTPSLQHLNTPKTQSDDDLSRESNSSSKGEIPTNNDLPPVVNETNRLNSTRSFNTTNGDATFVFNATSTQSPDCGKINELISTSLPHLSTSPVYCPTSPIYLTCLLPHLTCLPHLSTSLPHPVYLTLSTSPVYLPTSPIYLTCLLPHLTCLPHLSTSLPHPVYLTCASPSPVYPSPVPTSPPHLSPPPYLTCVLPHLTCLPHLCTSPPHLSTSPVHFPTSPIYLISVLPYLTYLPHLCTSPPHLSTSPVYFPTSPVYLTCVLPYLTYLPHLCTSLPHLSTSSLYFPTSPIYLTCVTWPEARLFCKSIFGDLLTFSNATDYIDLLQYLQTSKASVDLWLGGCETMGRWRWVTDTPMPLGSPYWAALDLYTIPRHYIQPPYAYTTDLRDPYW</sequence>
<evidence type="ECO:0000313" key="5">
    <source>
        <dbReference type="Proteomes" id="UP000747542"/>
    </source>
</evidence>
<name>A0A8J5NAW4_HOMAM</name>
<dbReference type="AlphaFoldDB" id="A0A8J5NAW4"/>
<dbReference type="PROSITE" id="PS51257">
    <property type="entry name" value="PROKAR_LIPOPROTEIN"/>
    <property type="match status" value="1"/>
</dbReference>
<keyword evidence="4" id="KW-0804">Transcription</keyword>
<feature type="signal peptide" evidence="2">
    <location>
        <begin position="1"/>
        <end position="22"/>
    </location>
</feature>
<feature type="compositionally biased region" description="Polar residues" evidence="1">
    <location>
        <begin position="55"/>
        <end position="77"/>
    </location>
</feature>
<evidence type="ECO:0000313" key="4">
    <source>
        <dbReference type="EMBL" id="KAG7176154.1"/>
    </source>
</evidence>
<dbReference type="EMBL" id="JAHLQT010003996">
    <property type="protein sequence ID" value="KAG7176154.1"/>
    <property type="molecule type" value="Genomic_DNA"/>
</dbReference>
<organism evidence="4 5">
    <name type="scientific">Homarus americanus</name>
    <name type="common">American lobster</name>
    <dbReference type="NCBI Taxonomy" id="6706"/>
    <lineage>
        <taxon>Eukaryota</taxon>
        <taxon>Metazoa</taxon>
        <taxon>Ecdysozoa</taxon>
        <taxon>Arthropoda</taxon>
        <taxon>Crustacea</taxon>
        <taxon>Multicrustacea</taxon>
        <taxon>Malacostraca</taxon>
        <taxon>Eumalacostraca</taxon>
        <taxon>Eucarida</taxon>
        <taxon>Decapoda</taxon>
        <taxon>Pleocyemata</taxon>
        <taxon>Astacidea</taxon>
        <taxon>Nephropoidea</taxon>
        <taxon>Nephropidae</taxon>
        <taxon>Homarus</taxon>
    </lineage>
</organism>
<comment type="caution">
    <text evidence="4">The sequence shown here is derived from an EMBL/GenBank/DDBJ whole genome shotgun (WGS) entry which is preliminary data.</text>
</comment>
<dbReference type="InterPro" id="IPR001304">
    <property type="entry name" value="C-type_lectin-like"/>
</dbReference>
<dbReference type="InterPro" id="IPR016186">
    <property type="entry name" value="C-type_lectin-like/link_sf"/>
</dbReference>
<dbReference type="Proteomes" id="UP000747542">
    <property type="component" value="Unassembled WGS sequence"/>
</dbReference>
<dbReference type="PROSITE" id="PS50041">
    <property type="entry name" value="C_TYPE_LECTIN_2"/>
    <property type="match status" value="1"/>
</dbReference>
<accession>A0A8J5NAW4</accession>
<evidence type="ECO:0000259" key="3">
    <source>
        <dbReference type="PROSITE" id="PS50041"/>
    </source>
</evidence>
<evidence type="ECO:0000256" key="1">
    <source>
        <dbReference type="SAM" id="MobiDB-lite"/>
    </source>
</evidence>
<dbReference type="Gene3D" id="3.10.100.10">
    <property type="entry name" value="Mannose-Binding Protein A, subunit A"/>
    <property type="match status" value="1"/>
</dbReference>
<protein>
    <submittedName>
        <fullName evidence="4">DNA-directed RNA polymerase II subunit RPB1-like 10</fullName>
    </submittedName>
</protein>
<reference evidence="4" key="1">
    <citation type="journal article" date="2021" name="Sci. Adv.">
        <title>The American lobster genome reveals insights on longevity, neural, and immune adaptations.</title>
        <authorList>
            <person name="Polinski J.M."/>
            <person name="Zimin A.V."/>
            <person name="Clark K.F."/>
            <person name="Kohn A.B."/>
            <person name="Sadowski N."/>
            <person name="Timp W."/>
            <person name="Ptitsyn A."/>
            <person name="Khanna P."/>
            <person name="Romanova D.Y."/>
            <person name="Williams P."/>
            <person name="Greenwood S.J."/>
            <person name="Moroz L.L."/>
            <person name="Walt D.R."/>
            <person name="Bodnar A.G."/>
        </authorList>
    </citation>
    <scope>NUCLEOTIDE SEQUENCE</scope>
    <source>
        <strain evidence="4">GMGI-L3</strain>
    </source>
</reference>
<keyword evidence="2" id="KW-0732">Signal</keyword>
<feature type="compositionally biased region" description="Polar residues" evidence="1">
    <location>
        <begin position="32"/>
        <end position="46"/>
    </location>
</feature>
<proteinExistence type="predicted"/>
<dbReference type="CDD" id="cd00037">
    <property type="entry name" value="CLECT"/>
    <property type="match status" value="1"/>
</dbReference>
<gene>
    <name evidence="4" type="primary">Polr2a-L10</name>
    <name evidence="4" type="ORF">Hamer_G024710</name>
</gene>
<keyword evidence="5" id="KW-1185">Reference proteome</keyword>
<dbReference type="GO" id="GO:0000428">
    <property type="term" value="C:DNA-directed RNA polymerase complex"/>
    <property type="evidence" value="ECO:0007669"/>
    <property type="project" value="UniProtKB-KW"/>
</dbReference>
<feature type="region of interest" description="Disordered" evidence="1">
    <location>
        <begin position="30"/>
        <end position="77"/>
    </location>
</feature>
<dbReference type="InterPro" id="IPR016187">
    <property type="entry name" value="CTDL_fold"/>
</dbReference>
<feature type="chain" id="PRO_5035288799" evidence="2">
    <location>
        <begin position="23"/>
        <end position="423"/>
    </location>
</feature>
<dbReference type="SUPFAM" id="SSF56436">
    <property type="entry name" value="C-type lectin-like"/>
    <property type="match status" value="1"/>
</dbReference>
<feature type="domain" description="C-type lectin" evidence="3">
    <location>
        <begin position="329"/>
        <end position="423"/>
    </location>
</feature>